<keyword evidence="3" id="KW-1185">Reference proteome</keyword>
<organism evidence="2 3">
    <name type="scientific">Pleurodeles waltl</name>
    <name type="common">Iberian ribbed newt</name>
    <dbReference type="NCBI Taxonomy" id="8319"/>
    <lineage>
        <taxon>Eukaryota</taxon>
        <taxon>Metazoa</taxon>
        <taxon>Chordata</taxon>
        <taxon>Craniata</taxon>
        <taxon>Vertebrata</taxon>
        <taxon>Euteleostomi</taxon>
        <taxon>Amphibia</taxon>
        <taxon>Batrachia</taxon>
        <taxon>Caudata</taxon>
        <taxon>Salamandroidea</taxon>
        <taxon>Salamandridae</taxon>
        <taxon>Pleurodelinae</taxon>
        <taxon>Pleurodeles</taxon>
    </lineage>
</organism>
<dbReference type="AlphaFoldDB" id="A0AAV7VKZ4"/>
<accession>A0AAV7VKZ4</accession>
<proteinExistence type="predicted"/>
<evidence type="ECO:0000256" key="1">
    <source>
        <dbReference type="SAM" id="MobiDB-lite"/>
    </source>
</evidence>
<sequence length="99" mass="10479">MENDPLSLCDGGGSCGGPSDQEQTWETAAGCDLRPCISELPGKAYEAWVEACTEESTSRGPVQGPSRRGQNGAGPHATGSYCSGGRCTHWHPKKKLEWA</sequence>
<feature type="region of interest" description="Disordered" evidence="1">
    <location>
        <begin position="1"/>
        <end position="22"/>
    </location>
</feature>
<reference evidence="2" key="1">
    <citation type="journal article" date="2022" name="bioRxiv">
        <title>Sequencing and chromosome-scale assembly of the giantPleurodeles waltlgenome.</title>
        <authorList>
            <person name="Brown T."/>
            <person name="Elewa A."/>
            <person name="Iarovenko S."/>
            <person name="Subramanian E."/>
            <person name="Araus A.J."/>
            <person name="Petzold A."/>
            <person name="Susuki M."/>
            <person name="Suzuki K.-i.T."/>
            <person name="Hayashi T."/>
            <person name="Toyoda A."/>
            <person name="Oliveira C."/>
            <person name="Osipova E."/>
            <person name="Leigh N.D."/>
            <person name="Simon A."/>
            <person name="Yun M.H."/>
        </authorList>
    </citation>
    <scope>NUCLEOTIDE SEQUENCE</scope>
    <source>
        <strain evidence="2">20211129_DDA</strain>
        <tissue evidence="2">Liver</tissue>
    </source>
</reference>
<feature type="region of interest" description="Disordered" evidence="1">
    <location>
        <begin position="54"/>
        <end position="86"/>
    </location>
</feature>
<comment type="caution">
    <text evidence="2">The sequence shown here is derived from an EMBL/GenBank/DDBJ whole genome shotgun (WGS) entry which is preliminary data.</text>
</comment>
<dbReference type="EMBL" id="JANPWB010000003">
    <property type="protein sequence ID" value="KAJ1200850.1"/>
    <property type="molecule type" value="Genomic_DNA"/>
</dbReference>
<dbReference type="Proteomes" id="UP001066276">
    <property type="component" value="Chromosome 2_1"/>
</dbReference>
<protein>
    <submittedName>
        <fullName evidence="2">Uncharacterized protein</fullName>
    </submittedName>
</protein>
<name>A0AAV7VKZ4_PLEWA</name>
<evidence type="ECO:0000313" key="3">
    <source>
        <dbReference type="Proteomes" id="UP001066276"/>
    </source>
</evidence>
<evidence type="ECO:0000313" key="2">
    <source>
        <dbReference type="EMBL" id="KAJ1200850.1"/>
    </source>
</evidence>
<gene>
    <name evidence="2" type="ORF">NDU88_004671</name>
</gene>